<evidence type="ECO:0000313" key="3">
    <source>
        <dbReference type="Proteomes" id="UP000269721"/>
    </source>
</evidence>
<feature type="region of interest" description="Disordered" evidence="1">
    <location>
        <begin position="280"/>
        <end position="389"/>
    </location>
</feature>
<feature type="compositionally biased region" description="Basic residues" evidence="1">
    <location>
        <begin position="334"/>
        <end position="343"/>
    </location>
</feature>
<feature type="region of interest" description="Disordered" evidence="1">
    <location>
        <begin position="247"/>
        <end position="267"/>
    </location>
</feature>
<feature type="compositionally biased region" description="Basic and acidic residues" evidence="1">
    <location>
        <begin position="59"/>
        <end position="75"/>
    </location>
</feature>
<proteinExistence type="predicted"/>
<dbReference type="EMBL" id="KZ994453">
    <property type="protein sequence ID" value="RKO92895.1"/>
    <property type="molecule type" value="Genomic_DNA"/>
</dbReference>
<name>A0A4P9WL62_9FUNG</name>
<organism evidence="2 3">
    <name type="scientific">Blyttiomyces helicus</name>
    <dbReference type="NCBI Taxonomy" id="388810"/>
    <lineage>
        <taxon>Eukaryota</taxon>
        <taxon>Fungi</taxon>
        <taxon>Fungi incertae sedis</taxon>
        <taxon>Chytridiomycota</taxon>
        <taxon>Chytridiomycota incertae sedis</taxon>
        <taxon>Chytridiomycetes</taxon>
        <taxon>Chytridiomycetes incertae sedis</taxon>
        <taxon>Blyttiomyces</taxon>
    </lineage>
</organism>
<feature type="region of interest" description="Disordered" evidence="1">
    <location>
        <begin position="46"/>
        <end position="132"/>
    </location>
</feature>
<feature type="compositionally biased region" description="Basic and acidic residues" evidence="1">
    <location>
        <begin position="247"/>
        <end position="257"/>
    </location>
</feature>
<protein>
    <submittedName>
        <fullName evidence="2">Uncharacterized protein</fullName>
    </submittedName>
</protein>
<dbReference type="Proteomes" id="UP000269721">
    <property type="component" value="Unassembled WGS sequence"/>
</dbReference>
<keyword evidence="3" id="KW-1185">Reference proteome</keyword>
<accession>A0A4P9WL62</accession>
<feature type="region of interest" description="Disordered" evidence="1">
    <location>
        <begin position="199"/>
        <end position="225"/>
    </location>
</feature>
<evidence type="ECO:0000313" key="2">
    <source>
        <dbReference type="EMBL" id="RKO92895.1"/>
    </source>
</evidence>
<gene>
    <name evidence="2" type="ORF">BDK51DRAFT_26362</name>
</gene>
<dbReference type="AlphaFoldDB" id="A0A4P9WL62"/>
<feature type="compositionally biased region" description="Low complexity" evidence="1">
    <location>
        <begin position="346"/>
        <end position="359"/>
    </location>
</feature>
<feature type="compositionally biased region" description="Polar residues" evidence="1">
    <location>
        <begin position="360"/>
        <end position="384"/>
    </location>
</feature>
<reference evidence="3" key="1">
    <citation type="journal article" date="2018" name="Nat. Microbiol.">
        <title>Leveraging single-cell genomics to expand the fungal tree of life.</title>
        <authorList>
            <person name="Ahrendt S.R."/>
            <person name="Quandt C.A."/>
            <person name="Ciobanu D."/>
            <person name="Clum A."/>
            <person name="Salamov A."/>
            <person name="Andreopoulos B."/>
            <person name="Cheng J.F."/>
            <person name="Woyke T."/>
            <person name="Pelin A."/>
            <person name="Henrissat B."/>
            <person name="Reynolds N.K."/>
            <person name="Benny G.L."/>
            <person name="Smith M.E."/>
            <person name="James T.Y."/>
            <person name="Grigoriev I.V."/>
        </authorList>
    </citation>
    <scope>NUCLEOTIDE SEQUENCE [LARGE SCALE GENOMIC DNA]</scope>
</reference>
<evidence type="ECO:0000256" key="1">
    <source>
        <dbReference type="SAM" id="MobiDB-lite"/>
    </source>
</evidence>
<feature type="compositionally biased region" description="Low complexity" evidence="1">
    <location>
        <begin position="313"/>
        <end position="333"/>
    </location>
</feature>
<sequence length="610" mass="66772">MRACLIVSEQEQNPGAVKELSCISGYKEKALVSRICARRPNIDPLRQHDPFPLNRGARKRDDSAREERLTTDTVEHKKRKSILNTEGGRCAAFRQRTTKPGRQPPVGSNIEAAPWSAPTNQEEPPSGRAPLPNQPMAIACGVVNVNQWCLYSTVGAAERRRSREGEEEGASALWIASDPRKHEGEKTRVEAKWRHVASAPSRTCAHISRRRKRSPTRPPTRIKPPQRFLHQRTPYLSEPRALRLEKEKNIQKHDRATKGKTPRGLQGAWRKCARVEWNAEGEERREGSLTQGGRSGARRRWGVFASPDRPRFANAETKGKAAAALAAPAAAKKGTIRAKKQGKPKASSSKASCLQASSSGDTYSLNTSSRETSATTSDNSSHGKNWTEGESDDFIESVQSDAHSPQAGPGEHARHLAVYACRVGLLSAGHLTPGRGVGPGERGVAMGTQCRERWRQAPEEAATVEGGVEGVVHAGGQVLTTHPAKRGKLLPAHTETFKHIIDSNSTRAPCITGQAPWFYHIPAEKREFLREIKGTVKPVFEALKPVLEHKASTDPPFLITTPMGGDSPVTVIFLDSAYGDDATSAPVDLFKSSKKTNKRKKRDKEAESGV</sequence>